<keyword evidence="10" id="KW-1133">Transmembrane helix</keyword>
<dbReference type="GO" id="GO:0016020">
    <property type="term" value="C:membrane"/>
    <property type="evidence" value="ECO:0007669"/>
    <property type="project" value="UniProtKB-SubCell"/>
</dbReference>
<sequence length="445" mass="50768">MVRLTPSRLLCAAMLLCTFVLVSFITNLLYGPRGYELLEQPQPDSRPLAAEAPYVPYGETCSPFKAGVMDEVAIVLKMGAAEVSMQLPAYLARLGRCNQDFLLFSDRKAEYNGLQIHDALANLRPEYRYNNQDFDVYDAIQRADNSDEKTREGWKLDKYKFLPMMELTRHLRPKSRWFVFIELDTYVNWDNMHRFLVNFDPKTPYYFGSPVWPRKKPVFAHGGSGFILSSAALDKLMARGRMFAENKYLPGTHLFGKDMKKECCGDEVLASVLKASGITIRGYWPMFNGEKPITARFGREQWCEAILTLHHLGADDFAGLERWESSSRRTPSKPLTFEELFSYIEPSLRNRIEDWTNMSEDVTHRGGHAGKSFDACSAVCIKDHKCVQFEHSGDTCRLSHDIRLGHHKAAEGGKRWTSGWVMERIEAFKASHSPCNGAHFVHANP</sequence>
<evidence type="ECO:0000256" key="6">
    <source>
        <dbReference type="ARBA" id="ARBA00022679"/>
    </source>
</evidence>
<keyword evidence="14" id="KW-1185">Reference proteome</keyword>
<dbReference type="Pfam" id="PF02434">
    <property type="entry name" value="Fringe"/>
    <property type="match status" value="1"/>
</dbReference>
<dbReference type="EMBL" id="MU005569">
    <property type="protein sequence ID" value="KAF2691794.1"/>
    <property type="molecule type" value="Genomic_DNA"/>
</dbReference>
<keyword evidence="11" id="KW-0472">Membrane</keyword>
<organism evidence="13 14">
    <name type="scientific">Lentithecium fluviatile CBS 122367</name>
    <dbReference type="NCBI Taxonomy" id="1168545"/>
    <lineage>
        <taxon>Eukaryota</taxon>
        <taxon>Fungi</taxon>
        <taxon>Dikarya</taxon>
        <taxon>Ascomycota</taxon>
        <taxon>Pezizomycotina</taxon>
        <taxon>Dothideomycetes</taxon>
        <taxon>Pleosporomycetidae</taxon>
        <taxon>Pleosporales</taxon>
        <taxon>Massarineae</taxon>
        <taxon>Lentitheciaceae</taxon>
        <taxon>Lentithecium</taxon>
    </lineage>
</organism>
<dbReference type="AlphaFoldDB" id="A0A6G1JMM3"/>
<evidence type="ECO:0000256" key="1">
    <source>
        <dbReference type="ARBA" id="ARBA00004606"/>
    </source>
</evidence>
<dbReference type="Proteomes" id="UP000799291">
    <property type="component" value="Unassembled WGS sequence"/>
</dbReference>
<dbReference type="GO" id="GO:0016263">
    <property type="term" value="F:glycoprotein-N-acetylgalactosamine 3-beta-galactosyltransferase activity"/>
    <property type="evidence" value="ECO:0007669"/>
    <property type="project" value="UniProtKB-EC"/>
</dbReference>
<comment type="similarity">
    <text evidence="3">Belongs to the glycosyltransferase 31 family. Beta3-Gal-T subfamily.</text>
</comment>
<evidence type="ECO:0000256" key="8">
    <source>
        <dbReference type="ARBA" id="ARBA00022741"/>
    </source>
</evidence>
<dbReference type="InterPro" id="IPR026050">
    <property type="entry name" value="C1GALT1/C1GALT1_chp1"/>
</dbReference>
<evidence type="ECO:0000256" key="2">
    <source>
        <dbReference type="ARBA" id="ARBA00004922"/>
    </source>
</evidence>
<dbReference type="PANTHER" id="PTHR23033:SF43">
    <property type="entry name" value="APPLE DOMAIN-CONTAINING PROTEIN"/>
    <property type="match status" value="1"/>
</dbReference>
<dbReference type="OrthoDB" id="414175at2759"/>
<accession>A0A6G1JMM3</accession>
<comment type="subcellular location">
    <subcellularLocation>
        <location evidence="1">Membrane</location>
        <topology evidence="1">Single-pass type II membrane protein</topology>
    </subcellularLocation>
</comment>
<keyword evidence="7" id="KW-0812">Transmembrane</keyword>
<keyword evidence="6 13" id="KW-0808">Transferase</keyword>
<dbReference type="GO" id="GO:0000166">
    <property type="term" value="F:nucleotide binding"/>
    <property type="evidence" value="ECO:0007669"/>
    <property type="project" value="UniProtKB-KW"/>
</dbReference>
<gene>
    <name evidence="13" type="ORF">K458DRAFT_411502</name>
</gene>
<evidence type="ECO:0000256" key="3">
    <source>
        <dbReference type="ARBA" id="ARBA00006462"/>
    </source>
</evidence>
<evidence type="ECO:0000256" key="5">
    <source>
        <dbReference type="ARBA" id="ARBA00022676"/>
    </source>
</evidence>
<proteinExistence type="inferred from homology"/>
<evidence type="ECO:0000256" key="11">
    <source>
        <dbReference type="ARBA" id="ARBA00023136"/>
    </source>
</evidence>
<keyword evidence="5" id="KW-0328">Glycosyltransferase</keyword>
<evidence type="ECO:0000256" key="4">
    <source>
        <dbReference type="ARBA" id="ARBA00012557"/>
    </source>
</evidence>
<feature type="domain" description="Fringe-like glycosyltransferase" evidence="12">
    <location>
        <begin position="165"/>
        <end position="245"/>
    </location>
</feature>
<dbReference type="EC" id="2.4.1.122" evidence="4"/>
<evidence type="ECO:0000313" key="14">
    <source>
        <dbReference type="Proteomes" id="UP000799291"/>
    </source>
</evidence>
<protein>
    <recommendedName>
        <fullName evidence="4">N-acetylgalactosaminide beta-1,3-galactosyltransferase</fullName>
        <ecNumber evidence="4">2.4.1.122</ecNumber>
    </recommendedName>
</protein>
<keyword evidence="8" id="KW-0547">Nucleotide-binding</keyword>
<evidence type="ECO:0000256" key="7">
    <source>
        <dbReference type="ARBA" id="ARBA00022692"/>
    </source>
</evidence>
<evidence type="ECO:0000259" key="12">
    <source>
        <dbReference type="Pfam" id="PF02434"/>
    </source>
</evidence>
<keyword evidence="9" id="KW-0735">Signal-anchor</keyword>
<name>A0A6G1JMM3_9PLEO</name>
<dbReference type="InterPro" id="IPR003378">
    <property type="entry name" value="Fringe-like_glycosylTrfase"/>
</dbReference>
<dbReference type="PANTHER" id="PTHR23033">
    <property type="entry name" value="BETA1,3-GALACTOSYLTRANSFERASE"/>
    <property type="match status" value="1"/>
</dbReference>
<evidence type="ECO:0000313" key="13">
    <source>
        <dbReference type="EMBL" id="KAF2691794.1"/>
    </source>
</evidence>
<comment type="pathway">
    <text evidence="2">Protein modification; protein glycosylation.</text>
</comment>
<dbReference type="Gene3D" id="3.90.550.50">
    <property type="match status" value="1"/>
</dbReference>
<evidence type="ECO:0000256" key="10">
    <source>
        <dbReference type="ARBA" id="ARBA00022989"/>
    </source>
</evidence>
<reference evidence="13" key="1">
    <citation type="journal article" date="2020" name="Stud. Mycol.">
        <title>101 Dothideomycetes genomes: a test case for predicting lifestyles and emergence of pathogens.</title>
        <authorList>
            <person name="Haridas S."/>
            <person name="Albert R."/>
            <person name="Binder M."/>
            <person name="Bloem J."/>
            <person name="Labutti K."/>
            <person name="Salamov A."/>
            <person name="Andreopoulos B."/>
            <person name="Baker S."/>
            <person name="Barry K."/>
            <person name="Bills G."/>
            <person name="Bluhm B."/>
            <person name="Cannon C."/>
            <person name="Castanera R."/>
            <person name="Culley D."/>
            <person name="Daum C."/>
            <person name="Ezra D."/>
            <person name="Gonzalez J."/>
            <person name="Henrissat B."/>
            <person name="Kuo A."/>
            <person name="Liang C."/>
            <person name="Lipzen A."/>
            <person name="Lutzoni F."/>
            <person name="Magnuson J."/>
            <person name="Mondo S."/>
            <person name="Nolan M."/>
            <person name="Ohm R."/>
            <person name="Pangilinan J."/>
            <person name="Park H.-J."/>
            <person name="Ramirez L."/>
            <person name="Alfaro M."/>
            <person name="Sun H."/>
            <person name="Tritt A."/>
            <person name="Yoshinaga Y."/>
            <person name="Zwiers L.-H."/>
            <person name="Turgeon B."/>
            <person name="Goodwin S."/>
            <person name="Spatafora J."/>
            <person name="Crous P."/>
            <person name="Grigoriev I."/>
        </authorList>
    </citation>
    <scope>NUCLEOTIDE SEQUENCE</scope>
    <source>
        <strain evidence="13">CBS 122367</strain>
    </source>
</reference>
<evidence type="ECO:0000256" key="9">
    <source>
        <dbReference type="ARBA" id="ARBA00022968"/>
    </source>
</evidence>